<feature type="transmembrane region" description="Helical" evidence="1">
    <location>
        <begin position="285"/>
        <end position="302"/>
    </location>
</feature>
<sequence length="531" mass="59145">MGRRSSKPFWARDYKKAAYNRQYYRRKKAEQRISGIAGMAIIFGGIFAFSHFNGGHSSKSFPATPSLVHPAAAESSPGLETFGHYNPDFDCNVDHSKDSIATLLCENSNAAQHELIFDQTYYALRQIVGKAGWKTLKQQVISDDGALKVCIDSSAPMEGTPKADPDCYISKMGEITDKYKTRLSGASLEEANRDINEHIKLQQQLINLGYMPAGSVADGVYGESTRAAIIKWQKNIGYHNPTGFLSDDDVTKLMASTPVVQVTSKSEPKYTSPMAPTNEQESRKSFLWMIIITVLVMAFIFFRHKIKKNEYEATWDLIRTEIYTQKKNLQIARTQKLTADAYGTVDVTKWVKEINYFINTRISPIISSRIQDEKRRDKLRAAAGILIEQIASEPLQADAITTAYRSDPTVFDPRMDPFDYEQYCALILRNAGWDAQATKQSGDQGADVIAQKEGVKIVVQCKLYSGTVGNAAVQQVYTAKTHRGAQAALVVTNSTFSASAREAAATTGVYLIHHAQLADTADEVFRHFKYS</sequence>
<evidence type="ECO:0000259" key="2">
    <source>
        <dbReference type="Pfam" id="PF01471"/>
    </source>
</evidence>
<dbReference type="GO" id="GO:0015666">
    <property type="term" value="F:restriction endodeoxyribonuclease activity"/>
    <property type="evidence" value="ECO:0007669"/>
    <property type="project" value="TreeGrafter"/>
</dbReference>
<evidence type="ECO:0000256" key="1">
    <source>
        <dbReference type="SAM" id="Phobius"/>
    </source>
</evidence>
<dbReference type="InterPro" id="IPR002477">
    <property type="entry name" value="Peptidoglycan-bd-like"/>
</dbReference>
<gene>
    <name evidence="4" type="ORF">S101447_00379</name>
</gene>
<dbReference type="SUPFAM" id="SSF47090">
    <property type="entry name" value="PGBD-like"/>
    <property type="match status" value="1"/>
</dbReference>
<dbReference type="STRING" id="481146.A4S02_02215"/>
<dbReference type="Proteomes" id="UP000195633">
    <property type="component" value="Chromosome"/>
</dbReference>
<dbReference type="GO" id="GO:0003677">
    <property type="term" value="F:DNA binding"/>
    <property type="evidence" value="ECO:0007669"/>
    <property type="project" value="InterPro"/>
</dbReference>
<feature type="transmembrane region" description="Helical" evidence="1">
    <location>
        <begin position="33"/>
        <end position="52"/>
    </location>
</feature>
<keyword evidence="1" id="KW-1133">Transmembrane helix</keyword>
<evidence type="ECO:0000313" key="4">
    <source>
        <dbReference type="EMBL" id="ARW09484.1"/>
    </source>
</evidence>
<keyword evidence="1" id="KW-0472">Membrane</keyword>
<dbReference type="InterPro" id="IPR036366">
    <property type="entry name" value="PGBDSf"/>
</dbReference>
<proteinExistence type="predicted"/>
<keyword evidence="1" id="KW-0812">Transmembrane</keyword>
<dbReference type="InterPro" id="IPR036365">
    <property type="entry name" value="PGBD-like_sf"/>
</dbReference>
<dbReference type="PANTHER" id="PTHR30015">
    <property type="entry name" value="MRR RESTRICTION SYSTEM PROTEIN"/>
    <property type="match status" value="1"/>
</dbReference>
<dbReference type="Gene3D" id="3.40.1350.10">
    <property type="match status" value="1"/>
</dbReference>
<dbReference type="Gene3D" id="1.10.101.10">
    <property type="entry name" value="PGBD-like superfamily/PGBD"/>
    <property type="match status" value="1"/>
</dbReference>
<dbReference type="InterPro" id="IPR052906">
    <property type="entry name" value="Type_IV_Methyl-Rstrct_Enzyme"/>
</dbReference>
<name>A0A1Y0UVD2_9PROT</name>
<dbReference type="SUPFAM" id="SSF52980">
    <property type="entry name" value="Restriction endonuclease-like"/>
    <property type="match status" value="1"/>
</dbReference>
<dbReference type="GO" id="GO:0009307">
    <property type="term" value="P:DNA restriction-modification system"/>
    <property type="evidence" value="ECO:0007669"/>
    <property type="project" value="InterPro"/>
</dbReference>
<feature type="domain" description="Restriction endonuclease type IV Mrr" evidence="3">
    <location>
        <begin position="414"/>
        <end position="519"/>
    </location>
</feature>
<organism evidence="4 5">
    <name type="scientific">Acetobacter ascendens</name>
    <dbReference type="NCBI Taxonomy" id="481146"/>
    <lineage>
        <taxon>Bacteria</taxon>
        <taxon>Pseudomonadati</taxon>
        <taxon>Pseudomonadota</taxon>
        <taxon>Alphaproteobacteria</taxon>
        <taxon>Acetobacterales</taxon>
        <taxon>Acetobacteraceae</taxon>
        <taxon>Acetobacter</taxon>
    </lineage>
</organism>
<evidence type="ECO:0000259" key="3">
    <source>
        <dbReference type="Pfam" id="PF04471"/>
    </source>
</evidence>
<dbReference type="AlphaFoldDB" id="A0A1Y0UVD2"/>
<dbReference type="Pfam" id="PF01471">
    <property type="entry name" value="PG_binding_1"/>
    <property type="match status" value="1"/>
</dbReference>
<evidence type="ECO:0008006" key="6">
    <source>
        <dbReference type="Google" id="ProtNLM"/>
    </source>
</evidence>
<dbReference type="InterPro" id="IPR011335">
    <property type="entry name" value="Restrct_endonuc-II-like"/>
</dbReference>
<dbReference type="PANTHER" id="PTHR30015:SF6">
    <property type="entry name" value="SLL1429 PROTEIN"/>
    <property type="match status" value="1"/>
</dbReference>
<dbReference type="Pfam" id="PF04471">
    <property type="entry name" value="Mrr_cat"/>
    <property type="match status" value="1"/>
</dbReference>
<dbReference type="InterPro" id="IPR011856">
    <property type="entry name" value="tRNA_endonuc-like_dom_sf"/>
</dbReference>
<dbReference type="EMBL" id="CP021524">
    <property type="protein sequence ID" value="ARW09484.1"/>
    <property type="molecule type" value="Genomic_DNA"/>
</dbReference>
<accession>A0A1Y0UVD2</accession>
<feature type="domain" description="Peptidoglycan binding-like" evidence="2">
    <location>
        <begin position="200"/>
        <end position="245"/>
    </location>
</feature>
<dbReference type="InterPro" id="IPR007560">
    <property type="entry name" value="Restrct_endonuc_IV_Mrr"/>
</dbReference>
<protein>
    <recommendedName>
        <fullName evidence="6">Restriction endonuclease type IV Mrr domain-containing protein</fullName>
    </recommendedName>
</protein>
<dbReference type="RefSeq" id="WP_087635249.1">
    <property type="nucleotide sequence ID" value="NZ_CP021524.1"/>
</dbReference>
<evidence type="ECO:0000313" key="5">
    <source>
        <dbReference type="Proteomes" id="UP000195633"/>
    </source>
</evidence>
<reference evidence="4 5" key="1">
    <citation type="submission" date="2017-05" db="EMBL/GenBank/DDBJ databases">
        <title>Genome sequence of Acetobacter pasteurianus subsp. ascendens strain SRCM101447.</title>
        <authorList>
            <person name="Cho S.H."/>
        </authorList>
    </citation>
    <scope>NUCLEOTIDE SEQUENCE [LARGE SCALE GENOMIC DNA]</scope>
    <source>
        <strain evidence="4 5">SRCM101447</strain>
    </source>
</reference>